<dbReference type="AlphaFoldDB" id="A0A7J6T6Q4"/>
<accession>A0A7J6T6Q4</accession>
<evidence type="ECO:0000256" key="1">
    <source>
        <dbReference type="PROSITE-ProRule" id="PRU00325"/>
    </source>
</evidence>
<feature type="non-terminal residue" evidence="3">
    <location>
        <position position="112"/>
    </location>
</feature>
<organism evidence="3 4">
    <name type="scientific">Perkinsus olseni</name>
    <name type="common">Perkinsus atlanticus</name>
    <dbReference type="NCBI Taxonomy" id="32597"/>
    <lineage>
        <taxon>Eukaryota</taxon>
        <taxon>Sar</taxon>
        <taxon>Alveolata</taxon>
        <taxon>Perkinsozoa</taxon>
        <taxon>Perkinsea</taxon>
        <taxon>Perkinsida</taxon>
        <taxon>Perkinsidae</taxon>
        <taxon>Perkinsus</taxon>
    </lineage>
</organism>
<protein>
    <recommendedName>
        <fullName evidence="2">SWIM-type domain-containing protein</fullName>
    </recommendedName>
</protein>
<keyword evidence="1" id="KW-0863">Zinc-finger</keyword>
<feature type="non-terminal residue" evidence="3">
    <location>
        <position position="1"/>
    </location>
</feature>
<comment type="caution">
    <text evidence="3">The sequence shown here is derived from an EMBL/GenBank/DDBJ whole genome shotgun (WGS) entry which is preliminary data.</text>
</comment>
<dbReference type="Proteomes" id="UP000574390">
    <property type="component" value="Unassembled WGS sequence"/>
</dbReference>
<keyword evidence="1" id="KW-0479">Metal-binding</keyword>
<dbReference type="EMBL" id="JABANM010009755">
    <property type="protein sequence ID" value="KAF4740422.1"/>
    <property type="molecule type" value="Genomic_DNA"/>
</dbReference>
<dbReference type="InterPro" id="IPR007527">
    <property type="entry name" value="Znf_SWIM"/>
</dbReference>
<dbReference type="PROSITE" id="PS50966">
    <property type="entry name" value="ZF_SWIM"/>
    <property type="match status" value="1"/>
</dbReference>
<evidence type="ECO:0000313" key="3">
    <source>
        <dbReference type="EMBL" id="KAF4740422.1"/>
    </source>
</evidence>
<feature type="domain" description="SWIM-type" evidence="2">
    <location>
        <begin position="4"/>
        <end position="40"/>
    </location>
</feature>
<dbReference type="GO" id="GO:0008270">
    <property type="term" value="F:zinc ion binding"/>
    <property type="evidence" value="ECO:0007669"/>
    <property type="project" value="UniProtKB-KW"/>
</dbReference>
<evidence type="ECO:0000313" key="4">
    <source>
        <dbReference type="Proteomes" id="UP000574390"/>
    </source>
</evidence>
<sequence length="112" mass="11902">GEQFTVNVAPNSTPSCDCPAFVAAPDFCCEHLLFVYVQVLKLPAARQAVAEALKKPSIFEDIEREQNISGLHQQLAESSGTSGQFATLPGTAPALCSRCAPPIIRLVETNGT</sequence>
<gene>
    <name evidence="3" type="ORF">FOZ62_015817</name>
</gene>
<reference evidence="3 4" key="1">
    <citation type="submission" date="2020-04" db="EMBL/GenBank/DDBJ databases">
        <title>Perkinsus olseni comparative genomics.</title>
        <authorList>
            <person name="Bogema D.R."/>
        </authorList>
    </citation>
    <scope>NUCLEOTIDE SEQUENCE [LARGE SCALE GENOMIC DNA]</scope>
    <source>
        <strain evidence="3">ATCC PRA-205</strain>
    </source>
</reference>
<name>A0A7J6T6Q4_PEROL</name>
<evidence type="ECO:0000259" key="2">
    <source>
        <dbReference type="PROSITE" id="PS50966"/>
    </source>
</evidence>
<proteinExistence type="predicted"/>
<keyword evidence="1" id="KW-0862">Zinc</keyword>